<dbReference type="RefSeq" id="WP_145088123.1">
    <property type="nucleotide sequence ID" value="NZ_CP036274.1"/>
</dbReference>
<evidence type="ECO:0000256" key="2">
    <source>
        <dbReference type="SAM" id="Phobius"/>
    </source>
</evidence>
<reference evidence="3 4" key="1">
    <citation type="submission" date="2019-02" db="EMBL/GenBank/DDBJ databases">
        <title>Deep-cultivation of Planctomycetes and their phenomic and genomic characterization uncovers novel biology.</title>
        <authorList>
            <person name="Wiegand S."/>
            <person name="Jogler M."/>
            <person name="Boedeker C."/>
            <person name="Pinto D."/>
            <person name="Vollmers J."/>
            <person name="Rivas-Marin E."/>
            <person name="Kohn T."/>
            <person name="Peeters S.H."/>
            <person name="Heuer A."/>
            <person name="Rast P."/>
            <person name="Oberbeckmann S."/>
            <person name="Bunk B."/>
            <person name="Jeske O."/>
            <person name="Meyerdierks A."/>
            <person name="Storesund J.E."/>
            <person name="Kallscheuer N."/>
            <person name="Luecker S."/>
            <person name="Lage O.M."/>
            <person name="Pohl T."/>
            <person name="Merkel B.J."/>
            <person name="Hornburger P."/>
            <person name="Mueller R.-W."/>
            <person name="Bruemmer F."/>
            <person name="Labrenz M."/>
            <person name="Spormann A.M."/>
            <person name="Op den Camp H."/>
            <person name="Overmann J."/>
            <person name="Amann R."/>
            <person name="Jetten M.S.M."/>
            <person name="Mascher T."/>
            <person name="Medema M.H."/>
            <person name="Devos D.P."/>
            <person name="Kaster A.-K."/>
            <person name="Ovreas L."/>
            <person name="Rohde M."/>
            <person name="Galperin M.Y."/>
            <person name="Jogler C."/>
        </authorList>
    </citation>
    <scope>NUCLEOTIDE SEQUENCE [LARGE SCALE GENOMIC DNA]</scope>
    <source>
        <strain evidence="3 4">ETA_A8</strain>
    </source>
</reference>
<dbReference type="EMBL" id="CP036274">
    <property type="protein sequence ID" value="QDU27271.1"/>
    <property type="molecule type" value="Genomic_DNA"/>
</dbReference>
<evidence type="ECO:0000313" key="3">
    <source>
        <dbReference type="EMBL" id="QDU27271.1"/>
    </source>
</evidence>
<keyword evidence="2" id="KW-0472">Membrane</keyword>
<keyword evidence="2" id="KW-1133">Transmembrane helix</keyword>
<evidence type="ECO:0000313" key="4">
    <source>
        <dbReference type="Proteomes" id="UP000315017"/>
    </source>
</evidence>
<feature type="coiled-coil region" evidence="1">
    <location>
        <begin position="46"/>
        <end position="147"/>
    </location>
</feature>
<dbReference type="Proteomes" id="UP000315017">
    <property type="component" value="Chromosome"/>
</dbReference>
<organism evidence="3 4">
    <name type="scientific">Anatilimnocola aggregata</name>
    <dbReference type="NCBI Taxonomy" id="2528021"/>
    <lineage>
        <taxon>Bacteria</taxon>
        <taxon>Pseudomonadati</taxon>
        <taxon>Planctomycetota</taxon>
        <taxon>Planctomycetia</taxon>
        <taxon>Pirellulales</taxon>
        <taxon>Pirellulaceae</taxon>
        <taxon>Anatilimnocola</taxon>
    </lineage>
</organism>
<protein>
    <submittedName>
        <fullName evidence="3">Chromosome partition protein Smc</fullName>
    </submittedName>
</protein>
<dbReference type="KEGG" id="aagg:ETAA8_23580"/>
<accession>A0A517YAQ2</accession>
<dbReference type="AlphaFoldDB" id="A0A517YAQ2"/>
<proteinExistence type="predicted"/>
<evidence type="ECO:0000256" key="1">
    <source>
        <dbReference type="SAM" id="Coils"/>
    </source>
</evidence>
<gene>
    <name evidence="3" type="primary">smc_2</name>
    <name evidence="3" type="ORF">ETAA8_23580</name>
</gene>
<keyword evidence="4" id="KW-1185">Reference proteome</keyword>
<sequence>MTLVGKIFTVLIFVMSICFMTASVMVFATHKNWKQYATNTDTSLGKIGLEKQLADLKILEQNLKDELERYKRKLEEERVARRAVVGSLHARLAKAETELAAKQNEYATLITSNTVISQEVKVAQDRLAEIEKMIAATRQTLRDTEADLDDKFAKVVQLTDDLNQATGLKARLDERNTQLAMQVTRMKHVMTSVGVDEYTPVAHIAPRVKGKVLDVKTDLIEVSLGSDDGMKPGHLVQVYRGNQYLGQATVRTTGPDRAVAQIDKKMLRGPIRKDDNVTTQFK</sequence>
<keyword evidence="2" id="KW-0812">Transmembrane</keyword>
<dbReference type="OrthoDB" id="253764at2"/>
<feature type="transmembrane region" description="Helical" evidence="2">
    <location>
        <begin position="6"/>
        <end position="28"/>
    </location>
</feature>
<keyword evidence="1" id="KW-0175">Coiled coil</keyword>
<name>A0A517YAQ2_9BACT</name>